<evidence type="ECO:0000256" key="5">
    <source>
        <dbReference type="ARBA" id="ARBA00022837"/>
    </source>
</evidence>
<keyword evidence="3 13" id="KW-0812">Transmembrane</keyword>
<evidence type="ECO:0000256" key="8">
    <source>
        <dbReference type="ARBA" id="ARBA00022989"/>
    </source>
</evidence>
<dbReference type="Proteomes" id="UP000304951">
    <property type="component" value="Unassembled WGS sequence"/>
</dbReference>
<feature type="non-terminal residue" evidence="16">
    <location>
        <position position="1"/>
    </location>
</feature>
<dbReference type="Pfam" id="PF08022">
    <property type="entry name" value="FAD_binding_8"/>
    <property type="match status" value="1"/>
</dbReference>
<evidence type="ECO:0000256" key="3">
    <source>
        <dbReference type="ARBA" id="ARBA00022692"/>
    </source>
</evidence>
<keyword evidence="5" id="KW-0106">Calcium</keyword>
<evidence type="ECO:0000256" key="6">
    <source>
        <dbReference type="ARBA" id="ARBA00022857"/>
    </source>
</evidence>
<dbReference type="InterPro" id="IPR011992">
    <property type="entry name" value="EF-hand-dom_pair"/>
</dbReference>
<organism evidence="16 17">
    <name type="scientific">Aureobasidium pullulans</name>
    <name type="common">Black yeast</name>
    <name type="synonym">Pullularia pullulans</name>
    <dbReference type="NCBI Taxonomy" id="5580"/>
    <lineage>
        <taxon>Eukaryota</taxon>
        <taxon>Fungi</taxon>
        <taxon>Dikarya</taxon>
        <taxon>Ascomycota</taxon>
        <taxon>Pezizomycotina</taxon>
        <taxon>Dothideomycetes</taxon>
        <taxon>Dothideomycetidae</taxon>
        <taxon>Dothideales</taxon>
        <taxon>Saccotheciaceae</taxon>
        <taxon>Aureobasidium</taxon>
    </lineage>
</organism>
<dbReference type="CDD" id="cd06186">
    <property type="entry name" value="NOX_Duox_like_FAD_NADP"/>
    <property type="match status" value="1"/>
</dbReference>
<dbReference type="InterPro" id="IPR017927">
    <property type="entry name" value="FAD-bd_FR_type"/>
</dbReference>
<evidence type="ECO:0000256" key="4">
    <source>
        <dbReference type="ARBA" id="ARBA00022827"/>
    </source>
</evidence>
<keyword evidence="7" id="KW-0249">Electron transport</keyword>
<dbReference type="Pfam" id="PF08030">
    <property type="entry name" value="NAD_binding_6"/>
    <property type="match status" value="1"/>
</dbReference>
<dbReference type="Pfam" id="PF01794">
    <property type="entry name" value="Ferric_reduct"/>
    <property type="match status" value="1"/>
</dbReference>
<reference evidence="16 17" key="1">
    <citation type="submission" date="2018-10" db="EMBL/GenBank/DDBJ databases">
        <title>Fifty Aureobasidium pullulans genomes reveal a recombining polyextremotolerant generalist.</title>
        <authorList>
            <person name="Gostincar C."/>
            <person name="Turk M."/>
            <person name="Zajc J."/>
            <person name="Gunde-Cimerman N."/>
        </authorList>
    </citation>
    <scope>NUCLEOTIDE SEQUENCE [LARGE SCALE GENOMIC DNA]</scope>
    <source>
        <strain evidence="16 17">EXF-11900</strain>
    </source>
</reference>
<sequence>KPKGESDFCPSLRPLSRPFTLVHLLSQQRRTYPMDPNFKHLTEEEIEQFLSELDTDNDGLIEYHEVEAKLDEVSREIAPEPAEHNLHHEDRSDKRHQFLRGFMGTNEDHVPIAEFKRIVQSWQIPSMEQEKKEEDEQADFVKKMSYARRLRAYWEVHGPEYGFLAVVVSMQLAFGIWQMVKYLTTSPYRETFGWGVVLAKTSAGVLYPTMFFLVLSMCRWLSTALRRFYWISRFVNWDLSQEFHIKMSLVALLFASLHAIGHLTGSMLYASRPAQQDEVAAFLGLDAVPRPYVAWIRSLPGWTGLVIFGLFWVIGATSLPWVRCRSYEVFQIGHLLMFPIFAFLMAHGTVGYLQWPMMGYFLAFPVLLVLLERIVRTCNGFSPLSAYLEVLDKETVCITVMMPASRNFDYRAGQYVLLQVPQLSRFQWHPFTISTCIGNELQLHIKTDGNWTGKLRKLGTSQEPTKIKIGIDGPYGAPAQRFYDFDQTIIVGAGIGVTPFSGILTDLQMREEQRLGTKKWRPSPYQKAADSRRQSRQLSRQTTDVPSDNEKTEASTPVSEEPSATLKKHELPHQEATSSHSPSTTDISSYDLEDYKRVDFHWMVRDRNNLLWFSDLLNYIYATSSQDRTSHHSNIDFRITTHVTQKRKDLSTHVFRWLLEKHRTPEHPESPITGLINPTHFGRPDMKMIMDTHYEDMCKLLSAKKKLWRGDKKKIEELSDGFKVGVFFCGAPVVGYQLADRCRALTARGREDKTFIEYHFMMEVFG</sequence>
<dbReference type="PROSITE" id="PS00018">
    <property type="entry name" value="EF_HAND_1"/>
    <property type="match status" value="1"/>
</dbReference>
<feature type="domain" description="EF-hand" evidence="14">
    <location>
        <begin position="41"/>
        <end position="76"/>
    </location>
</feature>
<proteinExistence type="predicted"/>
<dbReference type="InterPro" id="IPR039261">
    <property type="entry name" value="FNR_nucleotide-bd"/>
</dbReference>
<dbReference type="InterPro" id="IPR013130">
    <property type="entry name" value="Fe3_Rdtase_TM_dom"/>
</dbReference>
<evidence type="ECO:0000313" key="17">
    <source>
        <dbReference type="Proteomes" id="UP000304951"/>
    </source>
</evidence>
<accession>A0A4S8RXL0</accession>
<evidence type="ECO:0000256" key="1">
    <source>
        <dbReference type="ARBA" id="ARBA00004141"/>
    </source>
</evidence>
<gene>
    <name evidence="16" type="ORF">D6D28_10482</name>
</gene>
<dbReference type="PANTHER" id="PTHR11972:SF153">
    <property type="entry name" value="SUPEROXIDE-GENERATING NADPH OXIDASE HEAVY CHAIN SUBUNIT A"/>
    <property type="match status" value="1"/>
</dbReference>
<keyword evidence="8 13" id="KW-1133">Transmembrane helix</keyword>
<dbReference type="GO" id="GO:0006952">
    <property type="term" value="P:defense response"/>
    <property type="evidence" value="ECO:0007669"/>
    <property type="project" value="TreeGrafter"/>
</dbReference>
<dbReference type="SFLD" id="SFLDG01169">
    <property type="entry name" value="NADPH_oxidase_subgroup_(NOX)"/>
    <property type="match status" value="1"/>
</dbReference>
<evidence type="ECO:0000259" key="14">
    <source>
        <dbReference type="PROSITE" id="PS50222"/>
    </source>
</evidence>
<evidence type="ECO:0000256" key="10">
    <source>
        <dbReference type="ARBA" id="ARBA00023065"/>
    </source>
</evidence>
<feature type="transmembrane region" description="Helical" evidence="13">
    <location>
        <begin position="299"/>
        <end position="322"/>
    </location>
</feature>
<dbReference type="InterPro" id="IPR013112">
    <property type="entry name" value="FAD-bd_8"/>
</dbReference>
<dbReference type="PROSITE" id="PS51384">
    <property type="entry name" value="FAD_FR"/>
    <property type="match status" value="1"/>
</dbReference>
<dbReference type="InterPro" id="IPR002048">
    <property type="entry name" value="EF_hand_dom"/>
</dbReference>
<feature type="transmembrane region" description="Helical" evidence="13">
    <location>
        <begin position="329"/>
        <end position="346"/>
    </location>
</feature>
<feature type="transmembrane region" description="Helical" evidence="13">
    <location>
        <begin position="243"/>
        <end position="263"/>
    </location>
</feature>
<keyword evidence="2" id="KW-0285">Flavoprotein</keyword>
<dbReference type="PANTHER" id="PTHR11972">
    <property type="entry name" value="NADPH OXIDASE"/>
    <property type="match status" value="1"/>
</dbReference>
<comment type="subcellular location">
    <subcellularLocation>
        <location evidence="1">Membrane</location>
        <topology evidence="1">Multi-pass membrane protein</topology>
    </subcellularLocation>
</comment>
<name>A0A4S8RXL0_AURPU</name>
<feature type="compositionally biased region" description="Low complexity" evidence="12">
    <location>
        <begin position="577"/>
        <end position="588"/>
    </location>
</feature>
<dbReference type="GO" id="GO:0005509">
    <property type="term" value="F:calcium ion binding"/>
    <property type="evidence" value="ECO:0007669"/>
    <property type="project" value="InterPro"/>
</dbReference>
<dbReference type="GO" id="GO:0016175">
    <property type="term" value="F:superoxide-generating NAD(P)H oxidase activity"/>
    <property type="evidence" value="ECO:0007669"/>
    <property type="project" value="TreeGrafter"/>
</dbReference>
<keyword evidence="10" id="KW-0813">Transport</keyword>
<dbReference type="PROSITE" id="PS50222">
    <property type="entry name" value="EF_HAND_2"/>
    <property type="match status" value="1"/>
</dbReference>
<dbReference type="SUPFAM" id="SSF47473">
    <property type="entry name" value="EF-hand"/>
    <property type="match status" value="1"/>
</dbReference>
<dbReference type="EMBL" id="QZAF01001092">
    <property type="protein sequence ID" value="THV63668.1"/>
    <property type="molecule type" value="Genomic_DNA"/>
</dbReference>
<keyword evidence="10" id="KW-0406">Ion transport</keyword>
<keyword evidence="9" id="KW-0560">Oxidoreductase</keyword>
<dbReference type="InterPro" id="IPR050369">
    <property type="entry name" value="RBOH/FRE"/>
</dbReference>
<dbReference type="Gene3D" id="3.40.50.80">
    <property type="entry name" value="Nucleotide-binding domain of ferredoxin-NADP reductase (FNR) module"/>
    <property type="match status" value="1"/>
</dbReference>
<feature type="transmembrane region" description="Helical" evidence="13">
    <location>
        <begin position="161"/>
        <end position="180"/>
    </location>
</feature>
<dbReference type="SUPFAM" id="SSF52343">
    <property type="entry name" value="Ferredoxin reductase-like, C-terminal NADP-linked domain"/>
    <property type="match status" value="1"/>
</dbReference>
<evidence type="ECO:0008006" key="18">
    <source>
        <dbReference type="Google" id="ProtNLM"/>
    </source>
</evidence>
<evidence type="ECO:0000256" key="2">
    <source>
        <dbReference type="ARBA" id="ARBA00022630"/>
    </source>
</evidence>
<dbReference type="AlphaFoldDB" id="A0A4S8RXL0"/>
<dbReference type="GO" id="GO:0043020">
    <property type="term" value="C:NADPH oxidase complex"/>
    <property type="evidence" value="ECO:0007669"/>
    <property type="project" value="TreeGrafter"/>
</dbReference>
<feature type="region of interest" description="Disordered" evidence="12">
    <location>
        <begin position="514"/>
        <end position="588"/>
    </location>
</feature>
<keyword evidence="11 13" id="KW-0472">Membrane</keyword>
<dbReference type="GO" id="GO:0006811">
    <property type="term" value="P:monoatomic ion transport"/>
    <property type="evidence" value="ECO:0007669"/>
    <property type="project" value="UniProtKB-KW"/>
</dbReference>
<comment type="caution">
    <text evidence="16">The sequence shown here is derived from an EMBL/GenBank/DDBJ whole genome shotgun (WGS) entry which is preliminary data.</text>
</comment>
<dbReference type="GO" id="GO:0042554">
    <property type="term" value="P:superoxide anion generation"/>
    <property type="evidence" value="ECO:0007669"/>
    <property type="project" value="TreeGrafter"/>
</dbReference>
<feature type="domain" description="FAD-binding FR-type" evidence="15">
    <location>
        <begin position="363"/>
        <end position="481"/>
    </location>
</feature>
<evidence type="ECO:0000256" key="13">
    <source>
        <dbReference type="SAM" id="Phobius"/>
    </source>
</evidence>
<evidence type="ECO:0000256" key="11">
    <source>
        <dbReference type="ARBA" id="ARBA00023136"/>
    </source>
</evidence>
<feature type="transmembrane region" description="Helical" evidence="13">
    <location>
        <begin position="192"/>
        <end position="222"/>
    </location>
</feature>
<dbReference type="InterPro" id="IPR018247">
    <property type="entry name" value="EF_Hand_1_Ca_BS"/>
</dbReference>
<evidence type="ECO:0000256" key="9">
    <source>
        <dbReference type="ARBA" id="ARBA00023002"/>
    </source>
</evidence>
<evidence type="ECO:0000256" key="7">
    <source>
        <dbReference type="ARBA" id="ARBA00022982"/>
    </source>
</evidence>
<evidence type="ECO:0000256" key="12">
    <source>
        <dbReference type="SAM" id="MobiDB-lite"/>
    </source>
</evidence>
<keyword evidence="4" id="KW-0274">FAD</keyword>
<evidence type="ECO:0000313" key="16">
    <source>
        <dbReference type="EMBL" id="THV63668.1"/>
    </source>
</evidence>
<dbReference type="InterPro" id="IPR013121">
    <property type="entry name" value="Fe_red_NAD-bd_6"/>
</dbReference>
<protein>
    <recommendedName>
        <fullName evidence="18">FAD-binding FR-type domain-containing protein</fullName>
    </recommendedName>
</protein>
<keyword evidence="6" id="KW-0521">NADP</keyword>
<dbReference type="SUPFAM" id="SSF63380">
    <property type="entry name" value="Riboflavin synthase domain-like"/>
    <property type="match status" value="1"/>
</dbReference>
<dbReference type="InterPro" id="IPR017938">
    <property type="entry name" value="Riboflavin_synthase-like_b-brl"/>
</dbReference>
<dbReference type="Gene3D" id="2.40.30.10">
    <property type="entry name" value="Translation factors"/>
    <property type="match status" value="1"/>
</dbReference>
<evidence type="ECO:0000259" key="15">
    <source>
        <dbReference type="PROSITE" id="PS51384"/>
    </source>
</evidence>